<keyword evidence="8" id="KW-1185">Reference proteome</keyword>
<comment type="caution">
    <text evidence="7">The sequence shown here is derived from an EMBL/GenBank/DDBJ whole genome shotgun (WGS) entry which is preliminary data.</text>
</comment>
<evidence type="ECO:0000313" key="8">
    <source>
        <dbReference type="Proteomes" id="UP001595528"/>
    </source>
</evidence>
<evidence type="ECO:0000256" key="2">
    <source>
        <dbReference type="ARBA" id="ARBA00023002"/>
    </source>
</evidence>
<dbReference type="InterPro" id="IPR029061">
    <property type="entry name" value="THDP-binding"/>
</dbReference>
<name>A0ABV7KXZ0_9PROT</name>
<feature type="domain" description="Dehydrogenase E1 component" evidence="6">
    <location>
        <begin position="23"/>
        <end position="319"/>
    </location>
</feature>
<reference evidence="8" key="1">
    <citation type="journal article" date="2019" name="Int. J. Syst. Evol. Microbiol.">
        <title>The Global Catalogue of Microorganisms (GCM) 10K type strain sequencing project: providing services to taxonomists for standard genome sequencing and annotation.</title>
        <authorList>
            <consortium name="The Broad Institute Genomics Platform"/>
            <consortium name="The Broad Institute Genome Sequencing Center for Infectious Disease"/>
            <person name="Wu L."/>
            <person name="Ma J."/>
        </authorList>
    </citation>
    <scope>NUCLEOTIDE SEQUENCE [LARGE SCALE GENOMIC DNA]</scope>
    <source>
        <strain evidence="8">KCTC 42964</strain>
    </source>
</reference>
<dbReference type="InterPro" id="IPR001017">
    <property type="entry name" value="DH_E1"/>
</dbReference>
<dbReference type="Proteomes" id="UP001595528">
    <property type="component" value="Unassembled WGS sequence"/>
</dbReference>
<dbReference type="RefSeq" id="WP_379899425.1">
    <property type="nucleotide sequence ID" value="NZ_JBHRTR010000020.1"/>
</dbReference>
<dbReference type="PANTHER" id="PTHR11516:SF60">
    <property type="entry name" value="PYRUVATE DEHYDROGENASE E1 COMPONENT SUBUNIT ALPHA"/>
    <property type="match status" value="1"/>
</dbReference>
<comment type="function">
    <text evidence="4">The pyruvate dehydrogenase complex catalyzes the overall conversion of pyruvate to acetyl-CoA and CO(2). It contains multiple copies of three enzymatic components: pyruvate dehydrogenase (E1), dihydrolipoamide acetyltransferase (E2) and lipoamide dehydrogenase (E3).</text>
</comment>
<accession>A0ABV7KXZ0</accession>
<evidence type="ECO:0000259" key="6">
    <source>
        <dbReference type="Pfam" id="PF00676"/>
    </source>
</evidence>
<keyword evidence="3" id="KW-0786">Thiamine pyrophosphate</keyword>
<organism evidence="7 8">
    <name type="scientific">Marinibaculum pumilum</name>
    <dbReference type="NCBI Taxonomy" id="1766165"/>
    <lineage>
        <taxon>Bacteria</taxon>
        <taxon>Pseudomonadati</taxon>
        <taxon>Pseudomonadota</taxon>
        <taxon>Alphaproteobacteria</taxon>
        <taxon>Rhodospirillales</taxon>
        <taxon>Rhodospirillaceae</taxon>
        <taxon>Marinibaculum</taxon>
    </lineage>
</organism>
<dbReference type="EMBL" id="JBHRTR010000020">
    <property type="protein sequence ID" value="MFC3227263.1"/>
    <property type="molecule type" value="Genomic_DNA"/>
</dbReference>
<proteinExistence type="predicted"/>
<dbReference type="Gene3D" id="3.40.50.970">
    <property type="match status" value="1"/>
</dbReference>
<comment type="cofactor">
    <cofactor evidence="1">
        <name>thiamine diphosphate</name>
        <dbReference type="ChEBI" id="CHEBI:58937"/>
    </cofactor>
</comment>
<keyword evidence="2" id="KW-0560">Oxidoreductase</keyword>
<evidence type="ECO:0000256" key="4">
    <source>
        <dbReference type="ARBA" id="ARBA00025211"/>
    </source>
</evidence>
<dbReference type="PANTHER" id="PTHR11516">
    <property type="entry name" value="PYRUVATE DEHYDROGENASE E1 COMPONENT, ALPHA SUBUNIT BACTERIAL AND ORGANELLAR"/>
    <property type="match status" value="1"/>
</dbReference>
<dbReference type="Pfam" id="PF00676">
    <property type="entry name" value="E1_dh"/>
    <property type="match status" value="1"/>
</dbReference>
<evidence type="ECO:0000256" key="1">
    <source>
        <dbReference type="ARBA" id="ARBA00001964"/>
    </source>
</evidence>
<dbReference type="InterPro" id="IPR050642">
    <property type="entry name" value="PDH_E1_Alpha_Subunit"/>
</dbReference>
<dbReference type="SUPFAM" id="SSF52518">
    <property type="entry name" value="Thiamin diphosphate-binding fold (THDP-binding)"/>
    <property type="match status" value="1"/>
</dbReference>
<sequence>MAEAAESGGNAPDAARRLYRTALLIRRVEEILLARYHEANEMRCPMHFCIGQEAAPAALAELLRPEDAVYTHYRSHGYYLAKGAPLAAMIAEFHGKASGANGGMGGSMELAHHDSLFYSGAIVGGPVGLALGHAFAQAYRKEPALTVSVVGDGAFDEGIGFEVLSFAALHRLPLLVLCENNGYAAHTGLADRGAPDLISTRARAFGVPVHVMDGNDPLQLLARLGPLCDGIRGGGGPVFCEVLTYRTCSHVGPESDDALGYRPPEEVAKWRLRDPLLMLESVLQDQGATAAELAALRDELDAGIQAAYAAAQAAPAPAPADLDRFVQPAGDAQVAIPFTEVVETAFRGGQAEARLEPY</sequence>
<protein>
    <submittedName>
        <fullName evidence="7">Thiamine pyrophosphate-dependent dehydrogenase E1 component subunit alpha</fullName>
    </submittedName>
</protein>
<evidence type="ECO:0000256" key="5">
    <source>
        <dbReference type="ARBA" id="ARBA00051231"/>
    </source>
</evidence>
<comment type="catalytic activity">
    <reaction evidence="5">
        <text>N(6)-[(R)-lipoyl]-L-lysyl-[protein] + pyruvate + H(+) = N(6)-[(R)-S(8)-acetyldihydrolipoyl]-L-lysyl-[protein] + CO2</text>
        <dbReference type="Rhea" id="RHEA:19189"/>
        <dbReference type="Rhea" id="RHEA-COMP:10474"/>
        <dbReference type="Rhea" id="RHEA-COMP:10478"/>
        <dbReference type="ChEBI" id="CHEBI:15361"/>
        <dbReference type="ChEBI" id="CHEBI:15378"/>
        <dbReference type="ChEBI" id="CHEBI:16526"/>
        <dbReference type="ChEBI" id="CHEBI:83099"/>
        <dbReference type="ChEBI" id="CHEBI:83111"/>
        <dbReference type="EC" id="1.2.4.1"/>
    </reaction>
</comment>
<evidence type="ECO:0000256" key="3">
    <source>
        <dbReference type="ARBA" id="ARBA00023052"/>
    </source>
</evidence>
<dbReference type="CDD" id="cd02000">
    <property type="entry name" value="TPP_E1_PDC_ADC_BCADC"/>
    <property type="match status" value="1"/>
</dbReference>
<evidence type="ECO:0000313" key="7">
    <source>
        <dbReference type="EMBL" id="MFC3227263.1"/>
    </source>
</evidence>
<gene>
    <name evidence="7" type="ORF">ACFOGJ_08490</name>
</gene>